<feature type="compositionally biased region" description="Low complexity" evidence="1">
    <location>
        <begin position="7"/>
        <end position="34"/>
    </location>
</feature>
<dbReference type="PANTHER" id="PTHR43384">
    <property type="entry name" value="SEPTUM SITE-DETERMINING PROTEIN MIND HOMOLOG, CHLOROPLASTIC-RELATED"/>
    <property type="match status" value="1"/>
</dbReference>
<protein>
    <recommendedName>
        <fullName evidence="4">MinD-like ATPase involved in chromosome partitioning or flagellar assembly</fullName>
    </recommendedName>
</protein>
<evidence type="ECO:0000313" key="3">
    <source>
        <dbReference type="Proteomes" id="UP001597307"/>
    </source>
</evidence>
<dbReference type="RefSeq" id="WP_343879025.1">
    <property type="nucleotide sequence ID" value="NZ_BAAAIJ010000032.1"/>
</dbReference>
<dbReference type="PANTHER" id="PTHR43384:SF14">
    <property type="entry name" value="ESX-1 SECRETION-ASSOCIATED PROTEIN ESPI"/>
    <property type="match status" value="1"/>
</dbReference>
<name>A0ABW4Q8N7_9MICC</name>
<comment type="caution">
    <text evidence="2">The sequence shown here is derived from an EMBL/GenBank/DDBJ whole genome shotgun (WGS) entry which is preliminary data.</text>
</comment>
<dbReference type="InterPro" id="IPR027417">
    <property type="entry name" value="P-loop_NTPase"/>
</dbReference>
<accession>A0ABW4Q8N7</accession>
<gene>
    <name evidence="2" type="ORF">ACFSFX_10770</name>
</gene>
<evidence type="ECO:0000313" key="2">
    <source>
        <dbReference type="EMBL" id="MFD1847078.1"/>
    </source>
</evidence>
<dbReference type="EMBL" id="JBHUGA010000040">
    <property type="protein sequence ID" value="MFD1847078.1"/>
    <property type="molecule type" value="Genomic_DNA"/>
</dbReference>
<keyword evidence="3" id="KW-1185">Reference proteome</keyword>
<sequence length="334" mass="34113">MTVSPTRQPSRRSAPVPAASGAGGSETSTGFESSPQRLRRVLRTRPAETRVQLTLSRIGQLFRADEYPRILAEAASGAQSPVTTGRRIAVVGSRGGAGKTTVAALLARTYASLRADTVTAVDNSVGAGTLGLRLGFTGAPSLADLAHSLNGQTPSSLADLAARLGAAESNLLVAGGAATASPPGAGADDDAARAARAVSRFCPITILDCGTGMELPSTSWAIQQSHAAIFVTPATVAGLEDARRYAEQWNGAGSDAAIPLLTLVLQTDARNPVDAVEEAERLSHHGTVAVALPYDRHLAGGVELDLGLLSRASLLTSTTVASRILLAATGKAKP</sequence>
<proteinExistence type="predicted"/>
<dbReference type="SUPFAM" id="SSF52540">
    <property type="entry name" value="P-loop containing nucleoside triphosphate hydrolases"/>
    <property type="match status" value="1"/>
</dbReference>
<evidence type="ECO:0000256" key="1">
    <source>
        <dbReference type="SAM" id="MobiDB-lite"/>
    </source>
</evidence>
<dbReference type="Gene3D" id="3.40.50.300">
    <property type="entry name" value="P-loop containing nucleotide triphosphate hydrolases"/>
    <property type="match status" value="1"/>
</dbReference>
<dbReference type="InterPro" id="IPR050625">
    <property type="entry name" value="ParA/MinD_ATPase"/>
</dbReference>
<dbReference type="Proteomes" id="UP001597307">
    <property type="component" value="Unassembled WGS sequence"/>
</dbReference>
<organism evidence="2 3">
    <name type="scientific">Arthrobacter flavus</name>
    <dbReference type="NCBI Taxonomy" id="95172"/>
    <lineage>
        <taxon>Bacteria</taxon>
        <taxon>Bacillati</taxon>
        <taxon>Actinomycetota</taxon>
        <taxon>Actinomycetes</taxon>
        <taxon>Micrococcales</taxon>
        <taxon>Micrococcaceae</taxon>
        <taxon>Arthrobacter</taxon>
    </lineage>
</organism>
<reference evidence="3" key="1">
    <citation type="journal article" date="2019" name="Int. J. Syst. Evol. Microbiol.">
        <title>The Global Catalogue of Microorganisms (GCM) 10K type strain sequencing project: providing services to taxonomists for standard genome sequencing and annotation.</title>
        <authorList>
            <consortium name="The Broad Institute Genomics Platform"/>
            <consortium name="The Broad Institute Genome Sequencing Center for Infectious Disease"/>
            <person name="Wu L."/>
            <person name="Ma J."/>
        </authorList>
    </citation>
    <scope>NUCLEOTIDE SEQUENCE [LARGE SCALE GENOMIC DNA]</scope>
    <source>
        <strain evidence="3">JCM 11496</strain>
    </source>
</reference>
<evidence type="ECO:0008006" key="4">
    <source>
        <dbReference type="Google" id="ProtNLM"/>
    </source>
</evidence>
<feature type="region of interest" description="Disordered" evidence="1">
    <location>
        <begin position="1"/>
        <end position="38"/>
    </location>
</feature>